<evidence type="ECO:0008006" key="3">
    <source>
        <dbReference type="Google" id="ProtNLM"/>
    </source>
</evidence>
<evidence type="ECO:0000313" key="2">
    <source>
        <dbReference type="Proteomes" id="UP000037020"/>
    </source>
</evidence>
<dbReference type="InterPro" id="IPR027365">
    <property type="entry name" value="GNAT_acetyltra_YdfB-like"/>
</dbReference>
<gene>
    <name evidence="1" type="ORF">ADK38_37510</name>
</gene>
<protein>
    <recommendedName>
        <fullName evidence="3">GNAT family N-acetyltransferase</fullName>
    </recommendedName>
</protein>
<dbReference type="Gene3D" id="3.40.630.30">
    <property type="match status" value="1"/>
</dbReference>
<dbReference type="EMBL" id="LGUT01003515">
    <property type="protein sequence ID" value="KOG85295.1"/>
    <property type="molecule type" value="Genomic_DNA"/>
</dbReference>
<comment type="caution">
    <text evidence="1">The sequence shown here is derived from an EMBL/GenBank/DDBJ whole genome shotgun (WGS) entry which is preliminary data.</text>
</comment>
<sequence>VSGGPSYVFPGTFAAPPPASLPLITSDEDGERAAAALTRPGNWEPGEWGELIAGELGEWAMAVHDRAPVSICFSPAKNATAAEAGIWTRADFRGRRLAPAVVAAWSERERRNKQVLFYSTSAANHASQSVARTLGLTPLGWIWTLR</sequence>
<dbReference type="Pfam" id="PF12746">
    <property type="entry name" value="GNAT_acetyltran"/>
    <property type="match status" value="1"/>
</dbReference>
<organism evidence="1 2">
    <name type="scientific">Streptomyces varsoviensis</name>
    <dbReference type="NCBI Taxonomy" id="67373"/>
    <lineage>
        <taxon>Bacteria</taxon>
        <taxon>Bacillati</taxon>
        <taxon>Actinomycetota</taxon>
        <taxon>Actinomycetes</taxon>
        <taxon>Kitasatosporales</taxon>
        <taxon>Streptomycetaceae</taxon>
        <taxon>Streptomyces</taxon>
    </lineage>
</organism>
<dbReference type="SUPFAM" id="SSF55729">
    <property type="entry name" value="Acyl-CoA N-acyltransferases (Nat)"/>
    <property type="match status" value="1"/>
</dbReference>
<accession>A0ABR5IVX5</accession>
<keyword evidence="2" id="KW-1185">Reference proteome</keyword>
<dbReference type="Proteomes" id="UP000037020">
    <property type="component" value="Unassembled WGS sequence"/>
</dbReference>
<evidence type="ECO:0000313" key="1">
    <source>
        <dbReference type="EMBL" id="KOG85295.1"/>
    </source>
</evidence>
<reference evidence="1 2" key="1">
    <citation type="submission" date="2015-07" db="EMBL/GenBank/DDBJ databases">
        <authorList>
            <person name="Ju K.-S."/>
            <person name="Doroghazi J.R."/>
            <person name="Metcalf W.W."/>
        </authorList>
    </citation>
    <scope>NUCLEOTIDE SEQUENCE [LARGE SCALE GENOMIC DNA]</scope>
    <source>
        <strain evidence="1 2">NRRL B-3589</strain>
    </source>
</reference>
<dbReference type="InterPro" id="IPR016181">
    <property type="entry name" value="Acyl_CoA_acyltransferase"/>
</dbReference>
<proteinExistence type="predicted"/>
<name>A0ABR5IVX5_9ACTN</name>
<feature type="non-terminal residue" evidence="1">
    <location>
        <position position="1"/>
    </location>
</feature>